<name>A0A317FN96_9PROT</name>
<reference evidence="3" key="1">
    <citation type="submission" date="2018-05" db="EMBL/GenBank/DDBJ databases">
        <authorList>
            <person name="Du Z."/>
            <person name="Wang X."/>
        </authorList>
    </citation>
    <scope>NUCLEOTIDE SEQUENCE [LARGE SCALE GENOMIC DNA]</scope>
    <source>
        <strain evidence="3">CQN31</strain>
    </source>
</reference>
<dbReference type="Proteomes" id="UP000245765">
    <property type="component" value="Unassembled WGS sequence"/>
</dbReference>
<dbReference type="EMBL" id="QGNA01000001">
    <property type="protein sequence ID" value="PWS39106.1"/>
    <property type="molecule type" value="Genomic_DNA"/>
</dbReference>
<feature type="transmembrane region" description="Helical" evidence="1">
    <location>
        <begin position="57"/>
        <end position="79"/>
    </location>
</feature>
<evidence type="ECO:0000256" key="1">
    <source>
        <dbReference type="SAM" id="Phobius"/>
    </source>
</evidence>
<gene>
    <name evidence="2" type="ORF">DFH01_07660</name>
</gene>
<keyword evidence="1" id="KW-0472">Membrane</keyword>
<protein>
    <submittedName>
        <fullName evidence="2">Uncharacterized protein</fullName>
    </submittedName>
</protein>
<feature type="transmembrane region" description="Helical" evidence="1">
    <location>
        <begin position="85"/>
        <end position="106"/>
    </location>
</feature>
<evidence type="ECO:0000313" key="3">
    <source>
        <dbReference type="Proteomes" id="UP000245765"/>
    </source>
</evidence>
<keyword evidence="3" id="KW-1185">Reference proteome</keyword>
<feature type="transmembrane region" description="Helical" evidence="1">
    <location>
        <begin position="32"/>
        <end position="50"/>
    </location>
</feature>
<accession>A0A317FN96</accession>
<feature type="transmembrane region" description="Helical" evidence="1">
    <location>
        <begin position="5"/>
        <end position="26"/>
    </location>
</feature>
<keyword evidence="1" id="KW-0812">Transmembrane</keyword>
<dbReference type="RefSeq" id="WP_109869727.1">
    <property type="nucleotide sequence ID" value="NZ_QGNA01000001.1"/>
</dbReference>
<evidence type="ECO:0000313" key="2">
    <source>
        <dbReference type="EMBL" id="PWS39106.1"/>
    </source>
</evidence>
<feature type="transmembrane region" description="Helical" evidence="1">
    <location>
        <begin position="183"/>
        <end position="204"/>
    </location>
</feature>
<proteinExistence type="predicted"/>
<dbReference type="AlphaFoldDB" id="A0A317FN96"/>
<comment type="caution">
    <text evidence="2">The sequence shown here is derived from an EMBL/GenBank/DDBJ whole genome shotgun (WGS) entry which is preliminary data.</text>
</comment>
<keyword evidence="1" id="KW-1133">Transmembrane helix</keyword>
<feature type="transmembrane region" description="Helical" evidence="1">
    <location>
        <begin position="152"/>
        <end position="171"/>
    </location>
</feature>
<feature type="transmembrane region" description="Helical" evidence="1">
    <location>
        <begin position="118"/>
        <end position="140"/>
    </location>
</feature>
<sequence length="205" mass="21245">MQGAFYAAILVGSAMLGWLAFLLLPAPNGRTGFALPWYVVMPYLAGWALLSFRRGWLAAAFVISLPIIMSLAYAGGFIVGATTVFALGLPGVVFAAAAVGTVVYIFHDLDARPLASAWVKIHLLGALLCGVVLAALFFAFRPATGGAGIYGPSMFISLAFGTHAVASWLQLRAEGRGNLLPGRAVLLVCALVTLGAIAMGGTGIF</sequence>
<organism evidence="2 3">
    <name type="scientific">Falsiroseomonas bella</name>
    <dbReference type="NCBI Taxonomy" id="2184016"/>
    <lineage>
        <taxon>Bacteria</taxon>
        <taxon>Pseudomonadati</taxon>
        <taxon>Pseudomonadota</taxon>
        <taxon>Alphaproteobacteria</taxon>
        <taxon>Acetobacterales</taxon>
        <taxon>Roseomonadaceae</taxon>
        <taxon>Falsiroseomonas</taxon>
    </lineage>
</organism>